<evidence type="ECO:0000313" key="3">
    <source>
        <dbReference type="Proteomes" id="UP001633002"/>
    </source>
</evidence>
<evidence type="ECO:0000256" key="1">
    <source>
        <dbReference type="SAM" id="Phobius"/>
    </source>
</evidence>
<evidence type="ECO:0000313" key="2">
    <source>
        <dbReference type="EMBL" id="KAL3680805.1"/>
    </source>
</evidence>
<dbReference type="PANTHER" id="PTHR13271">
    <property type="entry name" value="UNCHARACTERIZED PUTATIVE METHYLTRANSFERASE"/>
    <property type="match status" value="1"/>
</dbReference>
<dbReference type="Proteomes" id="UP001633002">
    <property type="component" value="Unassembled WGS sequence"/>
</dbReference>
<accession>A0ABD3GNK6</accession>
<dbReference type="EMBL" id="JBJQOH010000007">
    <property type="protein sequence ID" value="KAL3680805.1"/>
    <property type="molecule type" value="Genomic_DNA"/>
</dbReference>
<protein>
    <submittedName>
        <fullName evidence="2">Uncharacterized protein</fullName>
    </submittedName>
</protein>
<proteinExistence type="predicted"/>
<keyword evidence="1" id="KW-1133">Transmembrane helix</keyword>
<dbReference type="Gene3D" id="3.90.1410.10">
    <property type="entry name" value="set domain protein methyltransferase, domain 1"/>
    <property type="match status" value="1"/>
</dbReference>
<sequence>MTTAEDDKNCERLMRWAEARGITDAPRNSGSNFDGLGNSLVVSNFADAGGRGLAACRNLKEGELILRVPKSALMSVLSAKADPVLCNVLPRYPGLSSTQVLTLHLLNEAAKGQASSWFPYLVCLPRIYHTLSYFTKAGIRALQVYPRTYWFSEGLYLWTFFSAMAMVFLVLSDIFPSLYQGTKFCLQVDEARWVAEQAVEKARMDWEDAKSFMGDINLRRRFRSFRAWLWASGTVTQIPTSEMVLKEEIMEKRQNWSLNSMMISAARE</sequence>
<name>A0ABD3GNK6_9MARC</name>
<reference evidence="2 3" key="1">
    <citation type="submission" date="2024-09" db="EMBL/GenBank/DDBJ databases">
        <title>Chromosome-scale assembly of Riccia sorocarpa.</title>
        <authorList>
            <person name="Paukszto L."/>
        </authorList>
    </citation>
    <scope>NUCLEOTIDE SEQUENCE [LARGE SCALE GENOMIC DNA]</scope>
    <source>
        <strain evidence="2">LP-2024</strain>
        <tissue evidence="2">Aerial parts of the thallus</tissue>
    </source>
</reference>
<feature type="transmembrane region" description="Helical" evidence="1">
    <location>
        <begin position="155"/>
        <end position="179"/>
    </location>
</feature>
<gene>
    <name evidence="2" type="ORF">R1sor_023761</name>
</gene>
<dbReference type="PANTHER" id="PTHR13271:SF91">
    <property type="entry name" value="PROTEIN SET DOMAIN GROUP 40"/>
    <property type="match status" value="1"/>
</dbReference>
<dbReference type="AlphaFoldDB" id="A0ABD3GNK6"/>
<dbReference type="SUPFAM" id="SSF82199">
    <property type="entry name" value="SET domain"/>
    <property type="match status" value="1"/>
</dbReference>
<keyword evidence="3" id="KW-1185">Reference proteome</keyword>
<keyword evidence="1" id="KW-0472">Membrane</keyword>
<dbReference type="InterPro" id="IPR050600">
    <property type="entry name" value="SETD3_SETD6_MTase"/>
</dbReference>
<keyword evidence="1" id="KW-0812">Transmembrane</keyword>
<dbReference type="InterPro" id="IPR046341">
    <property type="entry name" value="SET_dom_sf"/>
</dbReference>
<comment type="caution">
    <text evidence="2">The sequence shown here is derived from an EMBL/GenBank/DDBJ whole genome shotgun (WGS) entry which is preliminary data.</text>
</comment>
<organism evidence="2 3">
    <name type="scientific">Riccia sorocarpa</name>
    <dbReference type="NCBI Taxonomy" id="122646"/>
    <lineage>
        <taxon>Eukaryota</taxon>
        <taxon>Viridiplantae</taxon>
        <taxon>Streptophyta</taxon>
        <taxon>Embryophyta</taxon>
        <taxon>Marchantiophyta</taxon>
        <taxon>Marchantiopsida</taxon>
        <taxon>Marchantiidae</taxon>
        <taxon>Marchantiales</taxon>
        <taxon>Ricciaceae</taxon>
        <taxon>Riccia</taxon>
    </lineage>
</organism>